<sequence>MQATFALQIIAWALGETPEQGKPTKKVVVTPTPRLIRTVHRFKALFRSWITSHVDQFEKERYPELDRLFSELYRVMTQSSIIFSNLKMKADHGSIEVETAQIISILKSTRKAIIAAQNITHMRGLEGWTLPERPPSETSHSDATLLKYERMELQNEKRATIVYRRKRAIQCCMFVALSLFQFLYPGDLHDFVAEYEDEVVRETFDRTVSIDDAKTYESLQMKGHCRARLTAPADRIPKWNVPLNQRSIIPRFVRNPMRCGAPIVSNLYGRTGKCLFLLACYIFVTNGRIL</sequence>
<proteinExistence type="predicted"/>
<evidence type="ECO:0000313" key="1">
    <source>
        <dbReference type="EMBL" id="KAH6888033.1"/>
    </source>
</evidence>
<protein>
    <submittedName>
        <fullName evidence="1">Uncharacterized protein</fullName>
    </submittedName>
</protein>
<dbReference type="Proteomes" id="UP000777438">
    <property type="component" value="Unassembled WGS sequence"/>
</dbReference>
<keyword evidence="2" id="KW-1185">Reference proteome</keyword>
<dbReference type="AlphaFoldDB" id="A0A9P8W3B7"/>
<name>A0A9P8W3B7_9HYPO</name>
<gene>
    <name evidence="1" type="ORF">B0T10DRAFT_65907</name>
</gene>
<comment type="caution">
    <text evidence="1">The sequence shown here is derived from an EMBL/GenBank/DDBJ whole genome shotgun (WGS) entry which is preliminary data.</text>
</comment>
<organism evidence="1 2">
    <name type="scientific">Thelonectria olida</name>
    <dbReference type="NCBI Taxonomy" id="1576542"/>
    <lineage>
        <taxon>Eukaryota</taxon>
        <taxon>Fungi</taxon>
        <taxon>Dikarya</taxon>
        <taxon>Ascomycota</taxon>
        <taxon>Pezizomycotina</taxon>
        <taxon>Sordariomycetes</taxon>
        <taxon>Hypocreomycetidae</taxon>
        <taxon>Hypocreales</taxon>
        <taxon>Nectriaceae</taxon>
        <taxon>Thelonectria</taxon>
    </lineage>
</organism>
<accession>A0A9P8W3B7</accession>
<dbReference type="OrthoDB" id="5056655at2759"/>
<evidence type="ECO:0000313" key="2">
    <source>
        <dbReference type="Proteomes" id="UP000777438"/>
    </source>
</evidence>
<reference evidence="1 2" key="1">
    <citation type="journal article" date="2021" name="Nat. Commun.">
        <title>Genetic determinants of endophytism in the Arabidopsis root mycobiome.</title>
        <authorList>
            <person name="Mesny F."/>
            <person name="Miyauchi S."/>
            <person name="Thiergart T."/>
            <person name="Pickel B."/>
            <person name="Atanasova L."/>
            <person name="Karlsson M."/>
            <person name="Huettel B."/>
            <person name="Barry K.W."/>
            <person name="Haridas S."/>
            <person name="Chen C."/>
            <person name="Bauer D."/>
            <person name="Andreopoulos W."/>
            <person name="Pangilinan J."/>
            <person name="LaButti K."/>
            <person name="Riley R."/>
            <person name="Lipzen A."/>
            <person name="Clum A."/>
            <person name="Drula E."/>
            <person name="Henrissat B."/>
            <person name="Kohler A."/>
            <person name="Grigoriev I.V."/>
            <person name="Martin F.M."/>
            <person name="Hacquard S."/>
        </authorList>
    </citation>
    <scope>NUCLEOTIDE SEQUENCE [LARGE SCALE GENOMIC DNA]</scope>
    <source>
        <strain evidence="1 2">MPI-CAGE-CH-0241</strain>
    </source>
</reference>
<dbReference type="EMBL" id="JAGPYM010000013">
    <property type="protein sequence ID" value="KAH6888033.1"/>
    <property type="molecule type" value="Genomic_DNA"/>
</dbReference>